<dbReference type="KEGG" id="rhoz:GXP67_14475"/>
<name>A0A6C0GJA9_9BACT</name>
<dbReference type="RefSeq" id="WP_162443774.1">
    <property type="nucleotide sequence ID" value="NZ_CP048222.1"/>
</dbReference>
<accession>A0A6C0GJA9</accession>
<gene>
    <name evidence="1" type="ORF">GXP67_14475</name>
</gene>
<sequence>MTIPQSNKLTMYEGVLETLNVYNSVWKNTIVISEAVNEFSILLPQIRKTGATKATSTKGITQAKVAKKQEMADRAYKLAGLTSAYASKSNNVALQASLDYSHSDLFQTKDNLAIDHCMVIYNQIRPLVAELKPYGITAAELDALQTTITAFQTLIGQKGQQQSGMKVINQSIETLFQQADNLLKTQLDKLMLRYTDTNREFYDAYFSSRITRHLGGSRKPASVKAA</sequence>
<organism evidence="1 2">
    <name type="scientific">Rhodocytophaga rosea</name>
    <dbReference type="NCBI Taxonomy" id="2704465"/>
    <lineage>
        <taxon>Bacteria</taxon>
        <taxon>Pseudomonadati</taxon>
        <taxon>Bacteroidota</taxon>
        <taxon>Cytophagia</taxon>
        <taxon>Cytophagales</taxon>
        <taxon>Rhodocytophagaceae</taxon>
        <taxon>Rhodocytophaga</taxon>
    </lineage>
</organism>
<dbReference type="AlphaFoldDB" id="A0A6C0GJA9"/>
<keyword evidence="2" id="KW-1185">Reference proteome</keyword>
<dbReference type="EMBL" id="CP048222">
    <property type="protein sequence ID" value="QHT67752.1"/>
    <property type="molecule type" value="Genomic_DNA"/>
</dbReference>
<protein>
    <submittedName>
        <fullName evidence="1">Uncharacterized protein</fullName>
    </submittedName>
</protein>
<evidence type="ECO:0000313" key="1">
    <source>
        <dbReference type="EMBL" id="QHT67752.1"/>
    </source>
</evidence>
<proteinExistence type="predicted"/>
<evidence type="ECO:0000313" key="2">
    <source>
        <dbReference type="Proteomes" id="UP000480178"/>
    </source>
</evidence>
<dbReference type="Proteomes" id="UP000480178">
    <property type="component" value="Chromosome"/>
</dbReference>
<reference evidence="1 2" key="1">
    <citation type="submission" date="2020-01" db="EMBL/GenBank/DDBJ databases">
        <authorList>
            <person name="Kim M.K."/>
        </authorList>
    </citation>
    <scope>NUCLEOTIDE SEQUENCE [LARGE SCALE GENOMIC DNA]</scope>
    <source>
        <strain evidence="1 2">172606-1</strain>
    </source>
</reference>